<feature type="domain" description="Orotate phosphoribosyltransferase-like" evidence="2">
    <location>
        <begin position="29"/>
        <end position="209"/>
    </location>
</feature>
<dbReference type="AlphaFoldDB" id="A0A431VV01"/>
<evidence type="ECO:0000313" key="4">
    <source>
        <dbReference type="Proteomes" id="UP000277766"/>
    </source>
</evidence>
<dbReference type="EMBL" id="RXPE01000013">
    <property type="protein sequence ID" value="RTR26849.1"/>
    <property type="molecule type" value="Genomic_DNA"/>
</dbReference>
<evidence type="ECO:0000259" key="2">
    <source>
        <dbReference type="Pfam" id="PF15609"/>
    </source>
</evidence>
<dbReference type="InterPro" id="IPR011214">
    <property type="entry name" value="UCP020967"/>
</dbReference>
<sequence>MIPETVTVALPSGTLTLDIDRTSRPLPELLDYAVRRNPKRGFLFVSRVLGKHIPIPPSTAAAVHTELAGALPHLQRPHFIGLAETATALGEGVFQAWQASADVSGTFGHTTRYLLNRDVLLRFDEPHSHAPAHILYDPGTQARAAQELVLVDDELSTGTTLQNLAAAWLERCPATRRVVMVSLTDWCPRQEEIRAALGVPVDFISLLDGRFQFAPAPSWQPPQLPPVTGNGADKSALLPSGGPRLGSGWTLDPALDAAGLGLEAGGQVLVLGQGEFQFPAFALARRLEGEGLEVRWSATTRSPILPGLAIRHALEFPDNVSDGIPNYLYNVDPQDYADILVTYEGQAAPHPELLRQLGPHARAVRLA</sequence>
<evidence type="ECO:0000259" key="1">
    <source>
        <dbReference type="Pfam" id="PF12500"/>
    </source>
</evidence>
<comment type="caution">
    <text evidence="3">The sequence shown here is derived from an EMBL/GenBank/DDBJ whole genome shotgun (WGS) entry which is preliminary data.</text>
</comment>
<keyword evidence="4" id="KW-1185">Reference proteome</keyword>
<dbReference type="PIRSF" id="PIRSF020967">
    <property type="entry name" value="UCP020967"/>
    <property type="match status" value="1"/>
</dbReference>
<dbReference type="OrthoDB" id="56827at2"/>
<organism evidence="3 4">
    <name type="scientific">Deinococcus radiophilus</name>
    <dbReference type="NCBI Taxonomy" id="32062"/>
    <lineage>
        <taxon>Bacteria</taxon>
        <taxon>Thermotogati</taxon>
        <taxon>Deinococcota</taxon>
        <taxon>Deinococci</taxon>
        <taxon>Deinococcales</taxon>
        <taxon>Deinococcaceae</taxon>
        <taxon>Deinococcus</taxon>
    </lineage>
</organism>
<dbReference type="Proteomes" id="UP000277766">
    <property type="component" value="Unassembled WGS sequence"/>
</dbReference>
<feature type="domain" description="TRSP" evidence="1">
    <location>
        <begin position="264"/>
        <end position="350"/>
    </location>
</feature>
<reference evidence="3 4" key="1">
    <citation type="submission" date="2018-12" db="EMBL/GenBank/DDBJ databases">
        <title>Deinococcus radiophilus ATCC 27603 genome sequencing and assembly.</title>
        <authorList>
            <person name="Maclea K.S."/>
            <person name="Maynard C.R."/>
        </authorList>
    </citation>
    <scope>NUCLEOTIDE SEQUENCE [LARGE SCALE GENOMIC DNA]</scope>
    <source>
        <strain evidence="3 4">ATCC 27603</strain>
    </source>
</reference>
<name>A0A431VV01_9DEIO</name>
<dbReference type="Pfam" id="PF12500">
    <property type="entry name" value="TRSP"/>
    <property type="match status" value="1"/>
</dbReference>
<evidence type="ECO:0000313" key="3">
    <source>
        <dbReference type="EMBL" id="RTR26849.1"/>
    </source>
</evidence>
<dbReference type="InterPro" id="IPR029057">
    <property type="entry name" value="PRTase-like"/>
</dbReference>
<dbReference type="SUPFAM" id="SSF53271">
    <property type="entry name" value="PRTase-like"/>
    <property type="match status" value="1"/>
</dbReference>
<dbReference type="InterPro" id="IPR022537">
    <property type="entry name" value="TRSP_dom"/>
</dbReference>
<proteinExistence type="predicted"/>
<accession>A0A431VV01</accession>
<dbReference type="InterPro" id="IPR041688">
    <property type="entry name" value="PRTase_2"/>
</dbReference>
<dbReference type="RefSeq" id="WP_126352150.1">
    <property type="nucleotide sequence ID" value="NZ_CP086382.1"/>
</dbReference>
<evidence type="ECO:0008006" key="5">
    <source>
        <dbReference type="Google" id="ProtNLM"/>
    </source>
</evidence>
<dbReference type="Pfam" id="PF15609">
    <property type="entry name" value="PRTase_2"/>
    <property type="match status" value="1"/>
</dbReference>
<protein>
    <recommendedName>
        <fullName evidence="5">Phosphoribosyltransferase</fullName>
    </recommendedName>
</protein>
<gene>
    <name evidence="3" type="ORF">EJ104_07580</name>
</gene>